<gene>
    <name evidence="1" type="ORF">DFP72DRAFT_822248</name>
</gene>
<comment type="caution">
    <text evidence="1">The sequence shown here is derived from an EMBL/GenBank/DDBJ whole genome shotgun (WGS) entry which is preliminary data.</text>
</comment>
<accession>A0A8H6HJ11</accession>
<dbReference type="EMBL" id="JACGCI010000085">
    <property type="protein sequence ID" value="KAF6747087.1"/>
    <property type="molecule type" value="Genomic_DNA"/>
</dbReference>
<keyword evidence="2" id="KW-1185">Reference proteome</keyword>
<protein>
    <submittedName>
        <fullName evidence="1">Uncharacterized protein</fullName>
    </submittedName>
</protein>
<dbReference type="Proteomes" id="UP000521943">
    <property type="component" value="Unassembled WGS sequence"/>
</dbReference>
<evidence type="ECO:0000313" key="1">
    <source>
        <dbReference type="EMBL" id="KAF6747087.1"/>
    </source>
</evidence>
<evidence type="ECO:0000313" key="2">
    <source>
        <dbReference type="Proteomes" id="UP000521943"/>
    </source>
</evidence>
<reference evidence="1 2" key="1">
    <citation type="submission" date="2020-07" db="EMBL/GenBank/DDBJ databases">
        <title>Comparative genomics of pyrophilous fungi reveals a link between fire events and developmental genes.</title>
        <authorList>
            <consortium name="DOE Joint Genome Institute"/>
            <person name="Steindorff A.S."/>
            <person name="Carver A."/>
            <person name="Calhoun S."/>
            <person name="Stillman K."/>
            <person name="Liu H."/>
            <person name="Lipzen A."/>
            <person name="Pangilinan J."/>
            <person name="Labutti K."/>
            <person name="Bruns T.D."/>
            <person name="Grigoriev I.V."/>
        </authorList>
    </citation>
    <scope>NUCLEOTIDE SEQUENCE [LARGE SCALE GENOMIC DNA]</scope>
    <source>
        <strain evidence="1 2">CBS 144469</strain>
    </source>
</reference>
<proteinExistence type="predicted"/>
<feature type="non-terminal residue" evidence="1">
    <location>
        <position position="1"/>
    </location>
</feature>
<dbReference type="AlphaFoldDB" id="A0A8H6HJ11"/>
<dbReference type="OrthoDB" id="3253907at2759"/>
<sequence>HCQVRETAEHLLVQCPHSCQGTIWGLANDLLRRRGLPAITPVSLGDVLICGLLNKKKKLTPGQERLRTIVLAESAWLIWVLRCKWVIDDESDPELYPSVPEITNRWWKIINSKLDFDLLASDVKHYESKAIVASLVKVTWEGLLDGGATLEKSLECHRHLSHIGKSAY</sequence>
<name>A0A8H6HJ11_9AGAR</name>
<organism evidence="1 2">
    <name type="scientific">Ephemerocybe angulata</name>
    <dbReference type="NCBI Taxonomy" id="980116"/>
    <lineage>
        <taxon>Eukaryota</taxon>
        <taxon>Fungi</taxon>
        <taxon>Dikarya</taxon>
        <taxon>Basidiomycota</taxon>
        <taxon>Agaricomycotina</taxon>
        <taxon>Agaricomycetes</taxon>
        <taxon>Agaricomycetidae</taxon>
        <taxon>Agaricales</taxon>
        <taxon>Agaricineae</taxon>
        <taxon>Psathyrellaceae</taxon>
        <taxon>Ephemerocybe</taxon>
    </lineage>
</organism>